<evidence type="ECO:0000256" key="2">
    <source>
        <dbReference type="ARBA" id="ARBA00023125"/>
    </source>
</evidence>
<dbReference type="InterPro" id="IPR008920">
    <property type="entry name" value="TF_FadR/GntR_C"/>
</dbReference>
<evidence type="ECO:0000313" key="5">
    <source>
        <dbReference type="EMBL" id="MPN54667.1"/>
    </source>
</evidence>
<evidence type="ECO:0000256" key="1">
    <source>
        <dbReference type="ARBA" id="ARBA00023015"/>
    </source>
</evidence>
<feature type="domain" description="GntR C-terminal" evidence="4">
    <location>
        <begin position="11"/>
        <end position="136"/>
    </location>
</feature>
<dbReference type="InterPro" id="IPR011711">
    <property type="entry name" value="GntR_C"/>
</dbReference>
<organism evidence="5">
    <name type="scientific">bioreactor metagenome</name>
    <dbReference type="NCBI Taxonomy" id="1076179"/>
    <lineage>
        <taxon>unclassified sequences</taxon>
        <taxon>metagenomes</taxon>
        <taxon>ecological metagenomes</taxon>
    </lineage>
</organism>
<gene>
    <name evidence="5" type="primary">nanR_21</name>
    <name evidence="5" type="ORF">SDC9_202344</name>
</gene>
<dbReference type="SMART" id="SM00895">
    <property type="entry name" value="FCD"/>
    <property type="match status" value="1"/>
</dbReference>
<proteinExistence type="predicted"/>
<reference evidence="5" key="1">
    <citation type="submission" date="2019-08" db="EMBL/GenBank/DDBJ databases">
        <authorList>
            <person name="Kucharzyk K."/>
            <person name="Murdoch R.W."/>
            <person name="Higgins S."/>
            <person name="Loffler F."/>
        </authorList>
    </citation>
    <scope>NUCLEOTIDE SEQUENCE</scope>
</reference>
<dbReference type="EMBL" id="VSSQ01123145">
    <property type="protein sequence ID" value="MPN54667.1"/>
    <property type="molecule type" value="Genomic_DNA"/>
</dbReference>
<protein>
    <submittedName>
        <fullName evidence="5">Transcriptional regulator NanR</fullName>
    </submittedName>
</protein>
<dbReference type="PANTHER" id="PTHR43537">
    <property type="entry name" value="TRANSCRIPTIONAL REGULATOR, GNTR FAMILY"/>
    <property type="match status" value="1"/>
</dbReference>
<sequence>MLKLRSTDIEDIFEVRILIETKAAQLAASKGLTAAESDKLAGILKYMDQAAIDKNTIHYNDLDLEFHQCIAEYSRNEVISTIHELLLDLIKETIQKACSWPEHIINSIIYHNRIVKAIVDQDPENAGKMMSRHLSDGLDFIRKSRSEDTKEKDNRLA</sequence>
<dbReference type="GO" id="GO:0003677">
    <property type="term" value="F:DNA binding"/>
    <property type="evidence" value="ECO:0007669"/>
    <property type="project" value="UniProtKB-KW"/>
</dbReference>
<dbReference type="Gene3D" id="1.20.120.530">
    <property type="entry name" value="GntR ligand-binding domain-like"/>
    <property type="match status" value="1"/>
</dbReference>
<dbReference type="PANTHER" id="PTHR43537:SF5">
    <property type="entry name" value="UXU OPERON TRANSCRIPTIONAL REGULATOR"/>
    <property type="match status" value="1"/>
</dbReference>
<accession>A0A645IU34</accession>
<evidence type="ECO:0000259" key="4">
    <source>
        <dbReference type="SMART" id="SM00895"/>
    </source>
</evidence>
<comment type="caution">
    <text evidence="5">The sequence shown here is derived from an EMBL/GenBank/DDBJ whole genome shotgun (WGS) entry which is preliminary data.</text>
</comment>
<evidence type="ECO:0000256" key="3">
    <source>
        <dbReference type="ARBA" id="ARBA00023163"/>
    </source>
</evidence>
<name>A0A645IU34_9ZZZZ</name>
<keyword evidence="1" id="KW-0805">Transcription regulation</keyword>
<dbReference type="SUPFAM" id="SSF48008">
    <property type="entry name" value="GntR ligand-binding domain-like"/>
    <property type="match status" value="1"/>
</dbReference>
<dbReference type="Pfam" id="PF07729">
    <property type="entry name" value="FCD"/>
    <property type="match status" value="1"/>
</dbReference>
<keyword evidence="2" id="KW-0238">DNA-binding</keyword>
<dbReference type="AlphaFoldDB" id="A0A645IU34"/>
<keyword evidence="3" id="KW-0804">Transcription</keyword>